<evidence type="ECO:0000313" key="1">
    <source>
        <dbReference type="EMBL" id="BCB26035.1"/>
    </source>
</evidence>
<dbReference type="EMBL" id="AP022853">
    <property type="protein sequence ID" value="BCB26035.1"/>
    <property type="molecule type" value="Genomic_DNA"/>
</dbReference>
<dbReference type="KEGG" id="slac:SKTS_09210"/>
<proteinExistence type="predicted"/>
<dbReference type="AlphaFoldDB" id="A0A6F8VBA3"/>
<protein>
    <submittedName>
        <fullName evidence="1">Uncharacterized protein</fullName>
    </submittedName>
</protein>
<reference evidence="2" key="1">
    <citation type="submission" date="2020-03" db="EMBL/GenBank/DDBJ databases">
        <title>Complete genome sequence of sulfur-oxidizing bacterium skT11.</title>
        <authorList>
            <person name="Kanda M."/>
            <person name="Kojima H."/>
            <person name="Fukui M."/>
        </authorList>
    </citation>
    <scope>NUCLEOTIDE SEQUENCE [LARGE SCALE GENOMIC DNA]</scope>
    <source>
        <strain evidence="2">skT11</strain>
    </source>
</reference>
<accession>A0A6F8VBA3</accession>
<dbReference type="Proteomes" id="UP000502260">
    <property type="component" value="Chromosome"/>
</dbReference>
<sequence>MGRLDNEPFVEFLNSLKKAGVEIINEQELRERLAEAQRWRYAFDTLAMNGRSIGIRFADRGAGHNEAEIHRAFAAFQFPEKSEEIFNASLKASH</sequence>
<name>A0A6F8VBA3_9PROT</name>
<organism evidence="1 2">
    <name type="scientific">Sulfurimicrobium lacus</name>
    <dbReference type="NCBI Taxonomy" id="2715678"/>
    <lineage>
        <taxon>Bacteria</taxon>
        <taxon>Pseudomonadati</taxon>
        <taxon>Pseudomonadota</taxon>
        <taxon>Betaproteobacteria</taxon>
        <taxon>Nitrosomonadales</taxon>
        <taxon>Sulfuricellaceae</taxon>
        <taxon>Sulfurimicrobium</taxon>
    </lineage>
</organism>
<gene>
    <name evidence="1" type="ORF">SKTS_09210</name>
</gene>
<evidence type="ECO:0000313" key="2">
    <source>
        <dbReference type="Proteomes" id="UP000502260"/>
    </source>
</evidence>
<dbReference type="RefSeq" id="WP_173061066.1">
    <property type="nucleotide sequence ID" value="NZ_AP022853.1"/>
</dbReference>
<keyword evidence="2" id="KW-1185">Reference proteome</keyword>